<dbReference type="GO" id="GO:0008643">
    <property type="term" value="P:carbohydrate transport"/>
    <property type="evidence" value="ECO:0007669"/>
    <property type="project" value="InterPro"/>
</dbReference>
<gene>
    <name evidence="3" type="ORF">HMPREF1168_03170</name>
</gene>
<dbReference type="Proteomes" id="UP000006087">
    <property type="component" value="Unassembled WGS sequence"/>
</dbReference>
<feature type="transmembrane region" description="Helical" evidence="2">
    <location>
        <begin position="241"/>
        <end position="262"/>
    </location>
</feature>
<dbReference type="CDD" id="cd17332">
    <property type="entry name" value="MFS_MelB_like"/>
    <property type="match status" value="1"/>
</dbReference>
<keyword evidence="2" id="KW-1133">Transmembrane helix</keyword>
<evidence type="ECO:0000256" key="1">
    <source>
        <dbReference type="ARBA" id="ARBA00009617"/>
    </source>
</evidence>
<dbReference type="InterPro" id="IPR039672">
    <property type="entry name" value="MFS_2"/>
</dbReference>
<evidence type="ECO:0000313" key="3">
    <source>
        <dbReference type="EMBL" id="EKB18161.1"/>
    </source>
</evidence>
<reference evidence="3 4" key="1">
    <citation type="submission" date="2012-06" db="EMBL/GenBank/DDBJ databases">
        <title>The Genome Sequence of Aeromonas veronii AMC34.</title>
        <authorList>
            <consortium name="The Broad Institute Genome Sequencing Platform"/>
            <person name="Earl A."/>
            <person name="Ward D."/>
            <person name="Feldgarden M."/>
            <person name="Gevers D."/>
            <person name="Graf J."/>
            <person name="Tomasi A."/>
            <person name="Horneman A."/>
            <person name="Walker B."/>
            <person name="Young S.K."/>
            <person name="Zeng Q."/>
            <person name="Gargeya S."/>
            <person name="Fitzgerald M."/>
            <person name="Haas B."/>
            <person name="Abouelleil A."/>
            <person name="Alvarado L."/>
            <person name="Arachchi H.M."/>
            <person name="Berlin A.M."/>
            <person name="Chapman S.B."/>
            <person name="Goldberg J."/>
            <person name="Griggs A."/>
            <person name="Gujja S."/>
            <person name="Hansen M."/>
            <person name="Howarth C."/>
            <person name="Imamovic A."/>
            <person name="Larimer J."/>
            <person name="McCowan C."/>
            <person name="Montmayeur A."/>
            <person name="Murphy C."/>
            <person name="Neiman D."/>
            <person name="Pearson M."/>
            <person name="Priest M."/>
            <person name="Roberts A."/>
            <person name="Saif S."/>
            <person name="Shea T."/>
            <person name="Sisk P."/>
            <person name="Sykes S."/>
            <person name="Wortman J."/>
            <person name="Nusbaum C."/>
            <person name="Birren B."/>
        </authorList>
    </citation>
    <scope>NUCLEOTIDE SEQUENCE [LARGE SCALE GENOMIC DNA]</scope>
    <source>
        <strain evidence="3 4">AMC34</strain>
    </source>
</reference>
<feature type="transmembrane region" description="Helical" evidence="2">
    <location>
        <begin position="172"/>
        <end position="194"/>
    </location>
</feature>
<organism evidence="3 4">
    <name type="scientific">Aeromonas veronii AMC34</name>
    <dbReference type="NCBI Taxonomy" id="1073383"/>
    <lineage>
        <taxon>Bacteria</taxon>
        <taxon>Pseudomonadati</taxon>
        <taxon>Pseudomonadota</taxon>
        <taxon>Gammaproteobacteria</taxon>
        <taxon>Aeromonadales</taxon>
        <taxon>Aeromonadaceae</taxon>
        <taxon>Aeromonas</taxon>
    </lineage>
</organism>
<dbReference type="PANTHER" id="PTHR11328:SF43">
    <property type="entry name" value="SULFOQUINOVOSE IMPORTER-RELATED"/>
    <property type="match status" value="1"/>
</dbReference>
<dbReference type="InterPro" id="IPR036259">
    <property type="entry name" value="MFS_trans_sf"/>
</dbReference>
<comment type="similarity">
    <text evidence="1">Belongs to the sodium:galactoside symporter (TC 2.A.2) family.</text>
</comment>
<dbReference type="Pfam" id="PF13347">
    <property type="entry name" value="MFS_2"/>
    <property type="match status" value="1"/>
</dbReference>
<dbReference type="AlphaFoldDB" id="K1IIY2"/>
<feature type="transmembrane region" description="Helical" evidence="2">
    <location>
        <begin position="470"/>
        <end position="493"/>
    </location>
</feature>
<dbReference type="GO" id="GO:0005886">
    <property type="term" value="C:plasma membrane"/>
    <property type="evidence" value="ECO:0007669"/>
    <property type="project" value="TreeGrafter"/>
</dbReference>
<protein>
    <submittedName>
        <fullName evidence="3">Sugar (Glycoside-Pentoside-Hexuronide) transporter</fullName>
    </submittedName>
</protein>
<dbReference type="EMBL" id="AGWU01000022">
    <property type="protein sequence ID" value="EKB18161.1"/>
    <property type="molecule type" value="Genomic_DNA"/>
</dbReference>
<feature type="transmembrane region" description="Helical" evidence="2">
    <location>
        <begin position="297"/>
        <end position="321"/>
    </location>
</feature>
<keyword evidence="2" id="KW-0812">Transmembrane</keyword>
<feature type="transmembrane region" description="Helical" evidence="2">
    <location>
        <begin position="361"/>
        <end position="380"/>
    </location>
</feature>
<dbReference type="NCBIfam" id="TIGR00792">
    <property type="entry name" value="gph"/>
    <property type="match status" value="1"/>
</dbReference>
<feature type="transmembrane region" description="Helical" evidence="2">
    <location>
        <begin position="105"/>
        <end position="129"/>
    </location>
</feature>
<feature type="transmembrane region" description="Helical" evidence="2">
    <location>
        <begin position="333"/>
        <end position="354"/>
    </location>
</feature>
<dbReference type="GO" id="GO:0015293">
    <property type="term" value="F:symporter activity"/>
    <property type="evidence" value="ECO:0007669"/>
    <property type="project" value="InterPro"/>
</dbReference>
<feature type="transmembrane region" description="Helical" evidence="2">
    <location>
        <begin position="141"/>
        <end position="160"/>
    </location>
</feature>
<accession>K1IIY2</accession>
<sequence>MKTFGPFVNTICKRILNHQRNLSIWIPLFNNHPCASNRIATIIELPDGFHTMENKMVVQAHIESRLPFREKLAYGVGDFGYNFVLNITTLYLLKFLTDVAGINAAWAGVIFLVAKVFTGFTDLGTGIFLDTRKSFGPRGKFRPMLLWTIVPLFVCNMLLFCNFELDSETKTTLFIVCFMAFGLFFSLGNASYGAMVPSMTKNVQDRAELAAWRQGGANTGLLLATVGFMPIAMLFESQETGYMVAALAYTSVGLAAVLFCYLNVKEHHTIIGNDPDQIVEKPTIKEGLKAVLKNNQLLVLAVANLLTLSAFNVKLTVQVFYAQYILGDVSMVSYMSFVSMGCIYLGVLSVPALVRRFGKKPVYLAGLCLWISGDIANYLFGGTVMSYVLFTSLAFFGTSFVNSLNWAFVSDTVEYGEWKTGTRTEGLVYCGMTFFRKCSQAIAGFVPGFALALVGYMPNVEQTDAAKAGITGLIFIYPASLAIVTALVMALFYTLNEQRYQEIIASLGARRVATTQS</sequence>
<dbReference type="GO" id="GO:0006814">
    <property type="term" value="P:sodium ion transport"/>
    <property type="evidence" value="ECO:0007669"/>
    <property type="project" value="InterPro"/>
</dbReference>
<name>K1IIY2_AERVE</name>
<dbReference type="InterPro" id="IPR001927">
    <property type="entry name" value="Na/Gal_symport"/>
</dbReference>
<proteinExistence type="inferred from homology"/>
<dbReference type="PATRIC" id="fig|1073383.3.peg.3185"/>
<feature type="transmembrane region" description="Helical" evidence="2">
    <location>
        <begin position="441"/>
        <end position="458"/>
    </location>
</feature>
<dbReference type="Gene3D" id="1.20.1250.20">
    <property type="entry name" value="MFS general substrate transporter like domains"/>
    <property type="match status" value="2"/>
</dbReference>
<feature type="transmembrane region" description="Helical" evidence="2">
    <location>
        <begin position="386"/>
        <end position="409"/>
    </location>
</feature>
<keyword evidence="2" id="KW-0472">Membrane</keyword>
<evidence type="ECO:0000313" key="4">
    <source>
        <dbReference type="Proteomes" id="UP000006087"/>
    </source>
</evidence>
<dbReference type="PANTHER" id="PTHR11328">
    <property type="entry name" value="MAJOR FACILITATOR SUPERFAMILY DOMAIN-CONTAINING PROTEIN"/>
    <property type="match status" value="1"/>
</dbReference>
<dbReference type="HOGENOM" id="CLU_027408_0_1_6"/>
<comment type="caution">
    <text evidence="3">The sequence shown here is derived from an EMBL/GenBank/DDBJ whole genome shotgun (WGS) entry which is preliminary data.</text>
</comment>
<evidence type="ECO:0000256" key="2">
    <source>
        <dbReference type="SAM" id="Phobius"/>
    </source>
</evidence>
<dbReference type="SUPFAM" id="SSF103473">
    <property type="entry name" value="MFS general substrate transporter"/>
    <property type="match status" value="1"/>
</dbReference>